<feature type="compositionally biased region" description="Basic and acidic residues" evidence="1">
    <location>
        <begin position="457"/>
        <end position="470"/>
    </location>
</feature>
<feature type="compositionally biased region" description="Polar residues" evidence="1">
    <location>
        <begin position="34"/>
        <end position="43"/>
    </location>
</feature>
<dbReference type="AlphaFoldDB" id="A0A167U7L8"/>
<proteinExistence type="predicted"/>
<feature type="compositionally biased region" description="Polar residues" evidence="1">
    <location>
        <begin position="67"/>
        <end position="94"/>
    </location>
</feature>
<feature type="region of interest" description="Disordered" evidence="1">
    <location>
        <begin position="1"/>
        <end position="160"/>
    </location>
</feature>
<evidence type="ECO:0000313" key="2">
    <source>
        <dbReference type="EMBL" id="KZN89001.1"/>
    </source>
</evidence>
<gene>
    <name evidence="2" type="ORF">EN45_075940</name>
</gene>
<reference evidence="2" key="1">
    <citation type="journal article" date="2014" name="Genome Announc.">
        <title>Complete sequencing and chromosome-scale genome assembly of the industrial progenitor strain P2niaD18 from the penicillin producer Penicillium chrysogenum.</title>
        <authorList>
            <person name="Specht T."/>
            <person name="Dahlmann T.A."/>
            <person name="Zadra I."/>
            <person name="Kurnsteiner H."/>
            <person name="Kuck U."/>
        </authorList>
    </citation>
    <scope>NUCLEOTIDE SEQUENCE [LARGE SCALE GENOMIC DNA]</scope>
    <source>
        <strain evidence="2">P2niaD18</strain>
    </source>
</reference>
<feature type="compositionally biased region" description="Basic and acidic residues" evidence="1">
    <location>
        <begin position="15"/>
        <end position="29"/>
    </location>
</feature>
<feature type="region of interest" description="Disordered" evidence="1">
    <location>
        <begin position="387"/>
        <end position="410"/>
    </location>
</feature>
<name>A0A167U7L8_PENCH</name>
<feature type="compositionally biased region" description="Basic and acidic residues" evidence="1">
    <location>
        <begin position="400"/>
        <end position="410"/>
    </location>
</feature>
<feature type="region of interest" description="Disordered" evidence="1">
    <location>
        <begin position="448"/>
        <end position="514"/>
    </location>
</feature>
<protein>
    <submittedName>
        <fullName evidence="2">Uncharacterized protein</fullName>
    </submittedName>
</protein>
<organism evidence="2">
    <name type="scientific">Penicillium chrysogenum</name>
    <name type="common">Penicillium notatum</name>
    <dbReference type="NCBI Taxonomy" id="5076"/>
    <lineage>
        <taxon>Eukaryota</taxon>
        <taxon>Fungi</taxon>
        <taxon>Dikarya</taxon>
        <taxon>Ascomycota</taxon>
        <taxon>Pezizomycotina</taxon>
        <taxon>Eurotiomycetes</taxon>
        <taxon>Eurotiomycetidae</taxon>
        <taxon>Eurotiales</taxon>
        <taxon>Aspergillaceae</taxon>
        <taxon>Penicillium</taxon>
        <taxon>Penicillium chrysogenum species complex</taxon>
    </lineage>
</organism>
<feature type="compositionally biased region" description="Polar residues" evidence="1">
    <location>
        <begin position="387"/>
        <end position="399"/>
    </location>
</feature>
<feature type="compositionally biased region" description="Polar residues" evidence="1">
    <location>
        <begin position="494"/>
        <end position="510"/>
    </location>
</feature>
<dbReference type="Proteomes" id="UP000076449">
    <property type="component" value="Chromosome II"/>
</dbReference>
<dbReference type="PhylomeDB" id="A0A167U7L8"/>
<sequence length="780" mass="84718">MGELWDRSLLGHQLWQDETRRDDELERNEAQALTAPSPTQSPSKDPVQTAVTSSPEQSPKKRKSRFQRSQLASLNNLLLRNTAQPSPTGTETTNSPGKSPGKSEKSSKRSSLRLPKLPSFKSLSLKRRGPILASTEGIVKPQKPTRPSILSPSTYLPPDSPLPPIFPPPRPEILPPSTYIPPDSPLPPIPPPPRPAFRSLYRGPSAPNMDIAPPDPAEDAHPFPRASNLLSVISFQEWLERESDHRVETVPAPHPARSSRISLLAHLNNGGNWDDIPRSKSVLELDMFFDVRKVAPKSPVDPNDGQNIKKSGVTEEVIVDKTMMTGPNIKSSVKNKIAMVDKATITDFVIESSATHKATTAELGIKGSAADNLPTDKGTAETDVNMESATKELTTSGHLTTDKATEDDSIAKSVEATTAELGIKGSATDNLPAGKGTAETDVNMESATKELTTGDHLVTDKTTAKNDDATKSVSTDEPASKKSAAEQATIDQAGINTKCATDNETSNDNPATGGFMMNLDSESSVIINLGTDTKNAKEKGAVHDSDPDGPSDVISDEEAADLEDEIQITLLTLEQMRPLTQFRNLRVLKLVGMMKSYQPVIWQVVWLNPRLVTLELEMAVGLDIEKPVGPSGWKPITKGWVMNVKSWAEPAYYGQGDGEISTKIGYGEYLDKYCIEKAKVIVRCTGFPVPPYLPVKHLTLTGFAVDGDAFALWFQNLEEVHFKKDCIDCGFWLSRAQRDVRVRHSDQFGVARGEAGPSGAVELGEETLAELTAAVDGLRV</sequence>
<feature type="compositionally biased region" description="Low complexity" evidence="1">
    <location>
        <begin position="112"/>
        <end position="123"/>
    </location>
</feature>
<accession>A0A167U7L8</accession>
<evidence type="ECO:0000256" key="1">
    <source>
        <dbReference type="SAM" id="MobiDB-lite"/>
    </source>
</evidence>
<dbReference type="EMBL" id="CM002799">
    <property type="protein sequence ID" value="KZN89001.1"/>
    <property type="molecule type" value="Genomic_DNA"/>
</dbReference>